<name>A0ACD5VFR7_AVESA</name>
<reference evidence="1" key="2">
    <citation type="submission" date="2025-09" db="UniProtKB">
        <authorList>
            <consortium name="EnsemblPlants"/>
        </authorList>
    </citation>
    <scope>IDENTIFICATION</scope>
</reference>
<dbReference type="Proteomes" id="UP001732700">
    <property type="component" value="Chromosome 3A"/>
</dbReference>
<keyword evidence="2" id="KW-1185">Reference proteome</keyword>
<sequence>MMASKVLRHVRLLAARPAAPPASPHQRPSRSPLSAPCRAHTQLASASSWAILGSIPRVAPSPNGADVSLALTAPPRVSILTVSPRVFPEPVTPQYFPFVLAADPSGLLLLQATLGRPWSREVTYGASGGSESLMWHNSVPRYFVLDPAAASAFRLPDPDDAIMHQALLGLIASPAGGGRYMVAELRPLIGSDKATLLCFESEAGKWVHKRVHYPLPPRHLEPINVVSHHGRLWWVDLGWGVITTDPFADHPVLRFVPFPPDRVLGSREAWGVADRYRCVAVSAGKLRFVDTIYMGPVIGGTPNISVWTLPGPDSTEWTLEHEVSFGEIWADQSYKATGLPMETPTLALIHPDNPDVVYFFLERHLFGVDVRARKVVDCKVYDLVAPPRCSVASRFVRAWKLPQQLSSGMFDWSDDPILTEKDKAPHGSYPLEGHTMVARLPFI</sequence>
<proteinExistence type="predicted"/>
<accession>A0ACD5VFR7</accession>
<organism evidence="1 2">
    <name type="scientific">Avena sativa</name>
    <name type="common">Oat</name>
    <dbReference type="NCBI Taxonomy" id="4498"/>
    <lineage>
        <taxon>Eukaryota</taxon>
        <taxon>Viridiplantae</taxon>
        <taxon>Streptophyta</taxon>
        <taxon>Embryophyta</taxon>
        <taxon>Tracheophyta</taxon>
        <taxon>Spermatophyta</taxon>
        <taxon>Magnoliopsida</taxon>
        <taxon>Liliopsida</taxon>
        <taxon>Poales</taxon>
        <taxon>Poaceae</taxon>
        <taxon>BOP clade</taxon>
        <taxon>Pooideae</taxon>
        <taxon>Poodae</taxon>
        <taxon>Poeae</taxon>
        <taxon>Poeae Chloroplast Group 1 (Aveneae type)</taxon>
        <taxon>Aveninae</taxon>
        <taxon>Avena</taxon>
    </lineage>
</organism>
<dbReference type="EnsemblPlants" id="AVESA.00010b.r2.3AG0424040.1">
    <property type="protein sequence ID" value="AVESA.00010b.r2.3AG0424040.1.CDS"/>
    <property type="gene ID" value="AVESA.00010b.r2.3AG0424040"/>
</dbReference>
<evidence type="ECO:0000313" key="1">
    <source>
        <dbReference type="EnsemblPlants" id="AVESA.00010b.r2.3AG0424040.1.CDS"/>
    </source>
</evidence>
<protein>
    <submittedName>
        <fullName evidence="1">Uncharacterized protein</fullName>
    </submittedName>
</protein>
<evidence type="ECO:0000313" key="2">
    <source>
        <dbReference type="Proteomes" id="UP001732700"/>
    </source>
</evidence>
<reference evidence="1" key="1">
    <citation type="submission" date="2021-05" db="EMBL/GenBank/DDBJ databases">
        <authorList>
            <person name="Scholz U."/>
            <person name="Mascher M."/>
            <person name="Fiebig A."/>
        </authorList>
    </citation>
    <scope>NUCLEOTIDE SEQUENCE [LARGE SCALE GENOMIC DNA]</scope>
</reference>